<evidence type="ECO:0000256" key="1">
    <source>
        <dbReference type="ARBA" id="ARBA00004688"/>
    </source>
</evidence>
<dbReference type="EMBL" id="LK037557">
    <property type="protein sequence ID" value="CDY68560.1"/>
    <property type="molecule type" value="Genomic_DNA"/>
</dbReference>
<feature type="binding site" evidence="8">
    <location>
        <position position="129"/>
    </location>
    <ligand>
        <name>Mn(2+)</name>
        <dbReference type="ChEBI" id="CHEBI:29035"/>
    </ligand>
</feature>
<evidence type="ECO:0000256" key="3">
    <source>
        <dbReference type="ARBA" id="ARBA00022605"/>
    </source>
</evidence>
<organism evidence="10 11">
    <name type="scientific">Brassica napus</name>
    <name type="common">Rape</name>
    <dbReference type="NCBI Taxonomy" id="3708"/>
    <lineage>
        <taxon>Eukaryota</taxon>
        <taxon>Viridiplantae</taxon>
        <taxon>Streptophyta</taxon>
        <taxon>Embryophyta</taxon>
        <taxon>Tracheophyta</taxon>
        <taxon>Spermatophyta</taxon>
        <taxon>Magnoliopsida</taxon>
        <taxon>eudicotyledons</taxon>
        <taxon>Gunneridae</taxon>
        <taxon>Pentapetalae</taxon>
        <taxon>rosids</taxon>
        <taxon>malvids</taxon>
        <taxon>Brassicales</taxon>
        <taxon>Brassicaceae</taxon>
        <taxon>Brassiceae</taxon>
        <taxon>Brassica</taxon>
    </lineage>
</organism>
<evidence type="ECO:0000313" key="10">
    <source>
        <dbReference type="EMBL" id="CDY68560.1"/>
    </source>
</evidence>
<dbReference type="Gene3D" id="3.20.20.70">
    <property type="entry name" value="Aldolase class I"/>
    <property type="match status" value="1"/>
</dbReference>
<reference evidence="10 11" key="1">
    <citation type="journal article" date="2014" name="Science">
        <title>Plant genetics. Early allopolyploid evolution in the post-Neolithic Brassica napus oilseed genome.</title>
        <authorList>
            <person name="Chalhoub B."/>
            <person name="Denoeud F."/>
            <person name="Liu S."/>
            <person name="Parkin I.A."/>
            <person name="Tang H."/>
            <person name="Wang X."/>
            <person name="Chiquet J."/>
            <person name="Belcram H."/>
            <person name="Tong C."/>
            <person name="Samans B."/>
            <person name="Correa M."/>
            <person name="Da Silva C."/>
            <person name="Just J."/>
            <person name="Falentin C."/>
            <person name="Koh C.S."/>
            <person name="Le Clainche I."/>
            <person name="Bernard M."/>
            <person name="Bento P."/>
            <person name="Noel B."/>
            <person name="Labadie K."/>
            <person name="Alberti A."/>
            <person name="Charles M."/>
            <person name="Arnaud D."/>
            <person name="Guo H."/>
            <person name="Daviaud C."/>
            <person name="Alamery S."/>
            <person name="Jabbari K."/>
            <person name="Zhao M."/>
            <person name="Edger P.P."/>
            <person name="Chelaifa H."/>
            <person name="Tack D."/>
            <person name="Lassalle G."/>
            <person name="Mestiri I."/>
            <person name="Schnel N."/>
            <person name="Le Paslier M.C."/>
            <person name="Fan G."/>
            <person name="Renault V."/>
            <person name="Bayer P.E."/>
            <person name="Golicz A.A."/>
            <person name="Manoli S."/>
            <person name="Lee T.H."/>
            <person name="Thi V.H."/>
            <person name="Chalabi S."/>
            <person name="Hu Q."/>
            <person name="Fan C."/>
            <person name="Tollenaere R."/>
            <person name="Lu Y."/>
            <person name="Battail C."/>
            <person name="Shen J."/>
            <person name="Sidebottom C.H."/>
            <person name="Wang X."/>
            <person name="Canaguier A."/>
            <person name="Chauveau A."/>
            <person name="Berard A."/>
            <person name="Deniot G."/>
            <person name="Guan M."/>
            <person name="Liu Z."/>
            <person name="Sun F."/>
            <person name="Lim Y.P."/>
            <person name="Lyons E."/>
            <person name="Town C.D."/>
            <person name="Bancroft I."/>
            <person name="Wang X."/>
            <person name="Meng J."/>
            <person name="Ma J."/>
            <person name="Pires J.C."/>
            <person name="King G.J."/>
            <person name="Brunel D."/>
            <person name="Delourme R."/>
            <person name="Renard M."/>
            <person name="Aury J.M."/>
            <person name="Adams K.L."/>
            <person name="Batley J."/>
            <person name="Snowdon R.J."/>
            <person name="Tost J."/>
            <person name="Edwards D."/>
            <person name="Zhou Y."/>
            <person name="Hua W."/>
            <person name="Sharpe A.G."/>
            <person name="Paterson A.H."/>
            <person name="Guan C."/>
            <person name="Wincker P."/>
        </authorList>
    </citation>
    <scope>NUCLEOTIDE SEQUENCE [LARGE SCALE GENOMIC DNA]</scope>
    <source>
        <strain evidence="11">cv. Darmor-bzh</strain>
    </source>
</reference>
<comment type="cofactor">
    <cofactor evidence="8">
        <name>Mn(2+)</name>
        <dbReference type="ChEBI" id="CHEBI:29035"/>
    </cofactor>
    <cofactor evidence="8">
        <name>Co(2+)</name>
        <dbReference type="ChEBI" id="CHEBI:48828"/>
    </cofactor>
    <cofactor evidence="8">
        <name>Cd(2+)</name>
        <dbReference type="ChEBI" id="CHEBI:48775"/>
    </cofactor>
    <text evidence="8">Binds 1 divalent cation per subunit. The enzyme is active with manganese, cobalt or cadmium ions.</text>
</comment>
<dbReference type="PANTHER" id="PTHR21337">
    <property type="entry name" value="PHOSPHO-2-DEHYDRO-3-DEOXYHEPTONATE ALDOLASE 1, 2"/>
    <property type="match status" value="1"/>
</dbReference>
<dbReference type="GO" id="GO:0009423">
    <property type="term" value="P:chorismate biosynthetic process"/>
    <property type="evidence" value="ECO:0000318"/>
    <property type="project" value="GO_Central"/>
</dbReference>
<evidence type="ECO:0000256" key="2">
    <source>
        <dbReference type="ARBA" id="ARBA00008911"/>
    </source>
</evidence>
<keyword evidence="9" id="KW-0934">Plastid</keyword>
<comment type="subcellular location">
    <subcellularLocation>
        <location evidence="9">Plastid</location>
        <location evidence="9">Chloroplast</location>
    </subcellularLocation>
</comment>
<evidence type="ECO:0000256" key="5">
    <source>
        <dbReference type="ARBA" id="ARBA00022946"/>
    </source>
</evidence>
<evidence type="ECO:0000256" key="9">
    <source>
        <dbReference type="RuleBase" id="RU363071"/>
    </source>
</evidence>
<evidence type="ECO:0000256" key="8">
    <source>
        <dbReference type="PIRSR" id="PIRSR602480-1"/>
    </source>
</evidence>
<dbReference type="Gramene" id="CDY68560">
    <property type="protein sequence ID" value="CDY68560"/>
    <property type="gene ID" value="GSBRNA2T00075454001"/>
</dbReference>
<dbReference type="PANTHER" id="PTHR21337:SF27">
    <property type="entry name" value="PHOSPHO-2-DEHYDRO-3-DEOXYHEPTONATE ALDOLASE"/>
    <property type="match status" value="1"/>
</dbReference>
<dbReference type="Pfam" id="PF01474">
    <property type="entry name" value="DAHP_synth_2"/>
    <property type="match status" value="1"/>
</dbReference>
<dbReference type="OMA" id="HRMISAY"/>
<keyword evidence="8" id="KW-0170">Cobalt</keyword>
<keyword evidence="3 9" id="KW-0028">Amino-acid biosynthesis</keyword>
<dbReference type="InterPro" id="IPR013785">
    <property type="entry name" value="Aldolase_TIM"/>
</dbReference>
<dbReference type="AlphaFoldDB" id="A0A078JQ31"/>
<protein>
    <recommendedName>
        <fullName evidence="9">Phospho-2-dehydro-3-deoxyheptonate aldolase</fullName>
        <ecNumber evidence="9">2.5.1.54</ecNumber>
    </recommendedName>
</protein>
<feature type="binding site" evidence="8">
    <location>
        <position position="350"/>
    </location>
    <ligand>
        <name>phosphoenolpyruvate</name>
        <dbReference type="ChEBI" id="CHEBI:58702"/>
    </ligand>
</feature>
<dbReference type="GO" id="GO:0009073">
    <property type="term" value="P:aromatic amino acid family biosynthetic process"/>
    <property type="evidence" value="ECO:0007669"/>
    <property type="project" value="UniProtKB-KW"/>
</dbReference>
<keyword evidence="8" id="KW-0104">Cadmium</keyword>
<feature type="binding site" evidence="8">
    <location>
        <position position="413"/>
    </location>
    <ligand>
        <name>Mn(2+)</name>
        <dbReference type="ChEBI" id="CHEBI:29035"/>
    </ligand>
</feature>
<keyword evidence="11" id="KW-1185">Reference proteome</keyword>
<comment type="pathway">
    <text evidence="1 9">Metabolic intermediate biosynthesis; chorismate biosynthesis; chorismate from D-erythrose 4-phosphate and phosphoenolpyruvate: step 1/7.</text>
</comment>
<comment type="catalytic activity">
    <reaction evidence="7 9">
        <text>D-erythrose 4-phosphate + phosphoenolpyruvate + H2O = 7-phospho-2-dehydro-3-deoxy-D-arabino-heptonate + phosphate</text>
        <dbReference type="Rhea" id="RHEA:14717"/>
        <dbReference type="ChEBI" id="CHEBI:15377"/>
        <dbReference type="ChEBI" id="CHEBI:16897"/>
        <dbReference type="ChEBI" id="CHEBI:43474"/>
        <dbReference type="ChEBI" id="CHEBI:58394"/>
        <dbReference type="ChEBI" id="CHEBI:58702"/>
        <dbReference type="EC" id="2.5.1.54"/>
    </reaction>
</comment>
<evidence type="ECO:0000313" key="11">
    <source>
        <dbReference type="Proteomes" id="UP000028999"/>
    </source>
</evidence>
<dbReference type="FunFam" id="3.20.20.70:FF:000128">
    <property type="entry name" value="Phospho-2-dehydro-3-deoxyheptonate aldolase"/>
    <property type="match status" value="1"/>
</dbReference>
<feature type="binding site" evidence="8">
    <location>
        <position position="381"/>
    </location>
    <ligand>
        <name>phosphoenolpyruvate</name>
        <dbReference type="ChEBI" id="CHEBI:58702"/>
    </ligand>
</feature>
<evidence type="ECO:0000256" key="6">
    <source>
        <dbReference type="ARBA" id="ARBA00023141"/>
    </source>
</evidence>
<sequence length="517" mass="57761">MALMNGSMNLSSIKTSIYHHRQASFSSTVPRTTSLRISAVQTDPKPPTSSTVTKSVEVNVSKSKWTPESWKKQKALQQPEYPDLAELEAVLDKIESFPPIVFAGEARLLEERLGQAAMGEAFLLQGGDCAESFKEFNANNIRDTFRILLQMGAVLMFGGQVPVVKVGRMAGQFAKPRSDSFEERNGVKLPSYRGDNINGDAFDSKSRIPDPQRMVRAYCQSAATLNLLRAFATGGYAAMQRVTQWNLDFTESSEQGDRYRELAHRVDEALGFMHAAGLTLDHPIMQTTEFWTSHECLLLPYEQSLTRLDSTSGLYYDCSAHMIWVGERTRQLDGAHVEFLRGVANPLGIKVSDKMDPNELVKLIEILNADNKHGRITIITRMGAENMRVKLPHLIRAVRRAGQIVTWVSDPMHGNTIKAPCGLKTRPFDSIMAEVKAFFDVHEQEGSHPGGVHLEMTGQNVTECIGGSRTVTFDDLSSRYHTHCDPRLNASQSLELSFIIAERLRKRRIKSQQAFSV</sequence>
<dbReference type="UniPathway" id="UPA00053">
    <property type="reaction ID" value="UER00084"/>
</dbReference>
<keyword evidence="4 9" id="KW-0808">Transferase</keyword>
<dbReference type="InterPro" id="IPR002480">
    <property type="entry name" value="DAHP_synth_2"/>
</dbReference>
<evidence type="ECO:0000256" key="7">
    <source>
        <dbReference type="ARBA" id="ARBA00047508"/>
    </source>
</evidence>
<feature type="binding site" evidence="8">
    <location>
        <position position="485"/>
    </location>
    <ligand>
        <name>Mn(2+)</name>
        <dbReference type="ChEBI" id="CHEBI:29035"/>
    </ligand>
</feature>
<dbReference type="GO" id="GO:0009507">
    <property type="term" value="C:chloroplast"/>
    <property type="evidence" value="ECO:0000318"/>
    <property type="project" value="GO_Central"/>
</dbReference>
<dbReference type="SUPFAM" id="SSF51569">
    <property type="entry name" value="Aldolase"/>
    <property type="match status" value="1"/>
</dbReference>
<gene>
    <name evidence="10" type="primary">BnaCnng59540D</name>
    <name evidence="10" type="ORF">GSBRNA2T00075454001</name>
</gene>
<name>A0A078JQ31_BRANA</name>
<feature type="binding site" evidence="8">
    <location>
        <position position="455"/>
    </location>
    <ligand>
        <name>Mn(2+)</name>
        <dbReference type="ChEBI" id="CHEBI:29035"/>
    </ligand>
</feature>
<keyword evidence="8" id="KW-0464">Manganese</keyword>
<keyword evidence="9" id="KW-0150">Chloroplast</keyword>
<dbReference type="EC" id="2.5.1.54" evidence="9"/>
<accession>A0A078JQ31</accession>
<comment type="similarity">
    <text evidence="2 9">Belongs to the class-II DAHP synthase family.</text>
</comment>
<feature type="binding site" evidence="8">
    <location>
        <begin position="327"/>
        <end position="328"/>
    </location>
    <ligand>
        <name>phosphoenolpyruvate</name>
        <dbReference type="ChEBI" id="CHEBI:58702"/>
    </ligand>
</feature>
<dbReference type="Proteomes" id="UP000028999">
    <property type="component" value="Unassembled WGS sequence"/>
</dbReference>
<dbReference type="GO" id="GO:0003849">
    <property type="term" value="F:3-deoxy-7-phosphoheptulonate synthase activity"/>
    <property type="evidence" value="ECO:0000318"/>
    <property type="project" value="GO_Central"/>
</dbReference>
<keyword evidence="6 9" id="KW-0057">Aromatic amino acid biosynthesis</keyword>
<keyword evidence="5 9" id="KW-0809">Transit peptide</keyword>
<dbReference type="NCBIfam" id="TIGR01358">
    <property type="entry name" value="DAHP_synth_II"/>
    <property type="match status" value="1"/>
</dbReference>
<dbReference type="GO" id="GO:0008652">
    <property type="term" value="P:amino acid biosynthetic process"/>
    <property type="evidence" value="ECO:0007669"/>
    <property type="project" value="UniProtKB-KW"/>
</dbReference>
<dbReference type="STRING" id="3708.A0A078JQ31"/>
<evidence type="ECO:0000256" key="4">
    <source>
        <dbReference type="ARBA" id="ARBA00022679"/>
    </source>
</evidence>
<feature type="binding site" evidence="8">
    <location>
        <position position="168"/>
    </location>
    <ligand>
        <name>phosphoenolpyruvate</name>
        <dbReference type="ChEBI" id="CHEBI:58702"/>
    </ligand>
</feature>
<dbReference type="PaxDb" id="3708-A0A078JQ31"/>
<proteinExistence type="inferred from homology"/>